<dbReference type="HOGENOM" id="CLU_1826588_0_0_1"/>
<dbReference type="GO" id="GO:0000981">
    <property type="term" value="F:DNA-binding transcription factor activity, RNA polymerase II-specific"/>
    <property type="evidence" value="ECO:0007669"/>
    <property type="project" value="InterPro"/>
</dbReference>
<organism evidence="8 9">
    <name type="scientific">Botryotinia fuckeliana (strain T4)</name>
    <name type="common">Noble rot fungus</name>
    <name type="synonym">Botrytis cinerea</name>
    <dbReference type="NCBI Taxonomy" id="999810"/>
    <lineage>
        <taxon>Eukaryota</taxon>
        <taxon>Fungi</taxon>
        <taxon>Dikarya</taxon>
        <taxon>Ascomycota</taxon>
        <taxon>Pezizomycotina</taxon>
        <taxon>Leotiomycetes</taxon>
        <taxon>Helotiales</taxon>
        <taxon>Sclerotiniaceae</taxon>
        <taxon>Botrytis</taxon>
    </lineage>
</organism>
<keyword evidence="1" id="KW-0479">Metal-binding</keyword>
<dbReference type="GO" id="GO:0008270">
    <property type="term" value="F:zinc ion binding"/>
    <property type="evidence" value="ECO:0007669"/>
    <property type="project" value="InterPro"/>
</dbReference>
<evidence type="ECO:0000313" key="9">
    <source>
        <dbReference type="Proteomes" id="UP000008177"/>
    </source>
</evidence>
<dbReference type="Proteomes" id="UP000008177">
    <property type="component" value="Unplaced contigs"/>
</dbReference>
<dbReference type="PANTHER" id="PTHR36206">
    <property type="entry name" value="ASPERCRYPTIN BIOSYNTHESIS CLUSTER-SPECIFIC TRANSCRIPTION REGULATOR ATNN-RELATED"/>
    <property type="match status" value="1"/>
</dbReference>
<name>G2XNL6_BOTF4</name>
<evidence type="ECO:0000313" key="8">
    <source>
        <dbReference type="EMBL" id="CCD42472.1"/>
    </source>
</evidence>
<dbReference type="Gene3D" id="4.10.240.10">
    <property type="entry name" value="Zn(2)-C6 fungal-type DNA-binding domain"/>
    <property type="match status" value="1"/>
</dbReference>
<keyword evidence="6" id="KW-0539">Nucleus</keyword>
<evidence type="ECO:0000256" key="6">
    <source>
        <dbReference type="ARBA" id="ARBA00023242"/>
    </source>
</evidence>
<keyword evidence="3" id="KW-0805">Transcription regulation</keyword>
<evidence type="ECO:0000259" key="7">
    <source>
        <dbReference type="SMART" id="SM00066"/>
    </source>
</evidence>
<dbReference type="SMART" id="SM00066">
    <property type="entry name" value="GAL4"/>
    <property type="match status" value="1"/>
</dbReference>
<dbReference type="PANTHER" id="PTHR36206:SF16">
    <property type="entry name" value="TRANSCRIPTION FACTOR DOMAIN-CONTAINING PROTEIN-RELATED"/>
    <property type="match status" value="1"/>
</dbReference>
<sequence>MSLAKRPKEKKSRKGCWTCKIHEGRKIGCDKGIPHCNNCKRTGRFCEGYGVKLHWPESGDGRRPVHSWENEAHLPEQTFLAFPTRGKYQFLNSNFLDLKIASGYQQECYSTHRYMTSPQRSLKFGYETTLGSRDATLLSYCKTKEFST</sequence>
<dbReference type="GO" id="GO:0003677">
    <property type="term" value="F:DNA binding"/>
    <property type="evidence" value="ECO:0007669"/>
    <property type="project" value="UniProtKB-KW"/>
</dbReference>
<feature type="domain" description="Zn(2)-C6 fungal-type" evidence="7">
    <location>
        <begin position="10"/>
        <end position="57"/>
    </location>
</feature>
<dbReference type="Pfam" id="PF00172">
    <property type="entry name" value="Zn_clus"/>
    <property type="match status" value="1"/>
</dbReference>
<gene>
    <name evidence="8" type="ORF">BofuT4_P075550.1</name>
</gene>
<dbReference type="InterPro" id="IPR036864">
    <property type="entry name" value="Zn2-C6_fun-type_DNA-bd_sf"/>
</dbReference>
<keyword evidence="5" id="KW-0804">Transcription</keyword>
<evidence type="ECO:0000256" key="5">
    <source>
        <dbReference type="ARBA" id="ARBA00023163"/>
    </source>
</evidence>
<reference evidence="9" key="1">
    <citation type="journal article" date="2011" name="PLoS Genet.">
        <title>Genomic analysis of the necrotrophic fungal pathogens Sclerotinia sclerotiorum and Botrytis cinerea.</title>
        <authorList>
            <person name="Amselem J."/>
            <person name="Cuomo C.A."/>
            <person name="van Kan J.A."/>
            <person name="Viaud M."/>
            <person name="Benito E.P."/>
            <person name="Couloux A."/>
            <person name="Coutinho P.M."/>
            <person name="de Vries R.P."/>
            <person name="Dyer P.S."/>
            <person name="Fillinger S."/>
            <person name="Fournier E."/>
            <person name="Gout L."/>
            <person name="Hahn M."/>
            <person name="Kohn L."/>
            <person name="Lapalu N."/>
            <person name="Plummer K.M."/>
            <person name="Pradier J.M."/>
            <person name="Quevillon E."/>
            <person name="Sharon A."/>
            <person name="Simon A."/>
            <person name="ten Have A."/>
            <person name="Tudzynski B."/>
            <person name="Tudzynski P."/>
            <person name="Wincker P."/>
            <person name="Andrew M."/>
            <person name="Anthouard V."/>
            <person name="Beever R.E."/>
            <person name="Beffa R."/>
            <person name="Benoit I."/>
            <person name="Bouzid O."/>
            <person name="Brault B."/>
            <person name="Chen Z."/>
            <person name="Choquer M."/>
            <person name="Collemare J."/>
            <person name="Cotton P."/>
            <person name="Danchin E.G."/>
            <person name="Da Silva C."/>
            <person name="Gautier A."/>
            <person name="Giraud C."/>
            <person name="Giraud T."/>
            <person name="Gonzalez C."/>
            <person name="Grossetete S."/>
            <person name="Guldener U."/>
            <person name="Henrissat B."/>
            <person name="Howlett B.J."/>
            <person name="Kodira C."/>
            <person name="Kretschmer M."/>
            <person name="Lappartient A."/>
            <person name="Leroch M."/>
            <person name="Levis C."/>
            <person name="Mauceli E."/>
            <person name="Neuveglise C."/>
            <person name="Oeser B."/>
            <person name="Pearson M."/>
            <person name="Poulain J."/>
            <person name="Poussereau N."/>
            <person name="Quesneville H."/>
            <person name="Rascle C."/>
            <person name="Schumacher J."/>
            <person name="Segurens B."/>
            <person name="Sexton A."/>
            <person name="Silva E."/>
            <person name="Sirven C."/>
            <person name="Soanes D.M."/>
            <person name="Talbot N.J."/>
            <person name="Templeton M."/>
            <person name="Yandava C."/>
            <person name="Yarden O."/>
            <person name="Zeng Q."/>
            <person name="Rollins J.A."/>
            <person name="Lebrun M.H."/>
            <person name="Dickman M."/>
        </authorList>
    </citation>
    <scope>NUCLEOTIDE SEQUENCE [LARGE SCALE GENOMIC DNA]</scope>
    <source>
        <strain evidence="9">T4</strain>
    </source>
</reference>
<dbReference type="CDD" id="cd00067">
    <property type="entry name" value="GAL4"/>
    <property type="match status" value="1"/>
</dbReference>
<dbReference type="InParanoid" id="G2XNL6"/>
<evidence type="ECO:0000256" key="3">
    <source>
        <dbReference type="ARBA" id="ARBA00023015"/>
    </source>
</evidence>
<dbReference type="AlphaFoldDB" id="G2XNL6"/>
<accession>G2XNL6</accession>
<keyword evidence="4" id="KW-0238">DNA-binding</keyword>
<dbReference type="InterPro" id="IPR052360">
    <property type="entry name" value="Transcr_Regulatory_Proteins"/>
</dbReference>
<proteinExistence type="predicted"/>
<protein>
    <submittedName>
        <fullName evidence="8">Similar to transcription factor Cys6</fullName>
    </submittedName>
</protein>
<keyword evidence="2" id="KW-0862">Zinc</keyword>
<evidence type="ECO:0000256" key="4">
    <source>
        <dbReference type="ARBA" id="ARBA00023125"/>
    </source>
</evidence>
<dbReference type="STRING" id="999810.G2XNL6"/>
<evidence type="ECO:0000256" key="1">
    <source>
        <dbReference type="ARBA" id="ARBA00022723"/>
    </source>
</evidence>
<dbReference type="InterPro" id="IPR001138">
    <property type="entry name" value="Zn2Cys6_DnaBD"/>
</dbReference>
<evidence type="ECO:0000256" key="2">
    <source>
        <dbReference type="ARBA" id="ARBA00022833"/>
    </source>
</evidence>
<dbReference type="SUPFAM" id="SSF57701">
    <property type="entry name" value="Zn2/Cys6 DNA-binding domain"/>
    <property type="match status" value="1"/>
</dbReference>
<dbReference type="EMBL" id="FQ790246">
    <property type="protein sequence ID" value="CCD42472.1"/>
    <property type="molecule type" value="Genomic_DNA"/>
</dbReference>